<dbReference type="RefSeq" id="WP_344476834.1">
    <property type="nucleotide sequence ID" value="NZ_BAAAQX010000009.1"/>
</dbReference>
<evidence type="ECO:0000313" key="2">
    <source>
        <dbReference type="EMBL" id="GAA2208567.1"/>
    </source>
</evidence>
<dbReference type="NCBIfam" id="TIGR04267">
    <property type="entry name" value="mod_HExxH"/>
    <property type="match status" value="1"/>
</dbReference>
<feature type="region of interest" description="Disordered" evidence="1">
    <location>
        <begin position="410"/>
        <end position="429"/>
    </location>
</feature>
<dbReference type="Proteomes" id="UP001499843">
    <property type="component" value="Unassembled WGS sequence"/>
</dbReference>
<gene>
    <name evidence="2" type="ORF">GCM10009850_040250</name>
</gene>
<comment type="caution">
    <text evidence="2">The sequence shown here is derived from an EMBL/GenBank/DDBJ whole genome shotgun (WGS) entry which is preliminary data.</text>
</comment>
<accession>A0ABN3CGP1</accession>
<organism evidence="2 3">
    <name type="scientific">Nonomuraea monospora</name>
    <dbReference type="NCBI Taxonomy" id="568818"/>
    <lineage>
        <taxon>Bacteria</taxon>
        <taxon>Bacillati</taxon>
        <taxon>Actinomycetota</taxon>
        <taxon>Actinomycetes</taxon>
        <taxon>Streptosporangiales</taxon>
        <taxon>Streptosporangiaceae</taxon>
        <taxon>Nonomuraea</taxon>
    </lineage>
</organism>
<evidence type="ECO:0000313" key="3">
    <source>
        <dbReference type="Proteomes" id="UP001499843"/>
    </source>
</evidence>
<evidence type="ECO:0008006" key="4">
    <source>
        <dbReference type="Google" id="ProtNLM"/>
    </source>
</evidence>
<dbReference type="InterPro" id="IPR026337">
    <property type="entry name" value="AKG_HExxH"/>
</dbReference>
<proteinExistence type="predicted"/>
<dbReference type="EMBL" id="BAAAQX010000009">
    <property type="protein sequence ID" value="GAA2208567.1"/>
    <property type="molecule type" value="Genomic_DNA"/>
</dbReference>
<name>A0ABN3CGP1_9ACTN</name>
<sequence length="429" mass="46031">MNLAEHRIPASAFDELASGAGGTDTVERLKAAQRSRHLLLLRGVLDTTRGAGDPRWPAVRRAYDLLASVQATHPEAVSAVLHHPSVGAWARHTIQTLETPEQMSALAAAAAIRARFACDLDVAVVDGVLNLPSLGQLTVGPGVTTVTVHCSADGAEVSTGGRYLQISEDEPAWRPLRHLSARAADEHFDVVIDDLDPHRMPGSGALRHPLTPQEAGHWQDLLDGGWELLVRNHLPMAQQVSAAITVFTPLSAPPDGMSSATSRETFGCIAMSTPPDAHALAVTLAHETQHAKLSALLDIVPLTKPDDGSRYYAPWRPDPRPAAGLLQGTYAYVGVTDFWERQRHHESGESEVRANAEFARWRSAAGLVARTLLESGALTPPGVSFVSGMARRLEEWAREPVPGAAATLAEGAADRHRSLWRERNAGQAG</sequence>
<evidence type="ECO:0000256" key="1">
    <source>
        <dbReference type="SAM" id="MobiDB-lite"/>
    </source>
</evidence>
<feature type="compositionally biased region" description="Basic and acidic residues" evidence="1">
    <location>
        <begin position="412"/>
        <end position="429"/>
    </location>
</feature>
<protein>
    <recommendedName>
        <fullName evidence="4">HEXXH motif domain-containing protein</fullName>
    </recommendedName>
</protein>
<reference evidence="2 3" key="1">
    <citation type="journal article" date="2019" name="Int. J. Syst. Evol. Microbiol.">
        <title>The Global Catalogue of Microorganisms (GCM) 10K type strain sequencing project: providing services to taxonomists for standard genome sequencing and annotation.</title>
        <authorList>
            <consortium name="The Broad Institute Genomics Platform"/>
            <consortium name="The Broad Institute Genome Sequencing Center for Infectious Disease"/>
            <person name="Wu L."/>
            <person name="Ma J."/>
        </authorList>
    </citation>
    <scope>NUCLEOTIDE SEQUENCE [LARGE SCALE GENOMIC DNA]</scope>
    <source>
        <strain evidence="2 3">JCM 16114</strain>
    </source>
</reference>
<keyword evidence="3" id="KW-1185">Reference proteome</keyword>